<dbReference type="PANTHER" id="PTHR31263">
    <property type="entry name" value="CELLULASE FAMILY PROTEIN (AFU_ORTHOLOGUE AFUA_5G14560)"/>
    <property type="match status" value="1"/>
</dbReference>
<dbReference type="AlphaFoldDB" id="A0A7J7HRA5"/>
<feature type="region of interest" description="Disordered" evidence="1">
    <location>
        <begin position="1"/>
        <end position="25"/>
    </location>
</feature>
<dbReference type="SUPFAM" id="SSF51445">
    <property type="entry name" value="(Trans)glycosidases"/>
    <property type="match status" value="1"/>
</dbReference>
<dbReference type="Proteomes" id="UP000593564">
    <property type="component" value="Unassembled WGS sequence"/>
</dbReference>
<organism evidence="2 3">
    <name type="scientific">Camellia sinensis</name>
    <name type="common">Tea plant</name>
    <name type="synonym">Thea sinensis</name>
    <dbReference type="NCBI Taxonomy" id="4442"/>
    <lineage>
        <taxon>Eukaryota</taxon>
        <taxon>Viridiplantae</taxon>
        <taxon>Streptophyta</taxon>
        <taxon>Embryophyta</taxon>
        <taxon>Tracheophyta</taxon>
        <taxon>Spermatophyta</taxon>
        <taxon>Magnoliopsida</taxon>
        <taxon>eudicotyledons</taxon>
        <taxon>Gunneridae</taxon>
        <taxon>Pentapetalae</taxon>
        <taxon>asterids</taxon>
        <taxon>Ericales</taxon>
        <taxon>Theaceae</taxon>
        <taxon>Camellia</taxon>
    </lineage>
</organism>
<evidence type="ECO:0008006" key="4">
    <source>
        <dbReference type="Google" id="ProtNLM"/>
    </source>
</evidence>
<evidence type="ECO:0000313" key="3">
    <source>
        <dbReference type="Proteomes" id="UP000593564"/>
    </source>
</evidence>
<dbReference type="EMBL" id="JACBKZ010000003">
    <property type="protein sequence ID" value="KAF5955392.1"/>
    <property type="molecule type" value="Genomic_DNA"/>
</dbReference>
<sequence>MRLEQRMRQTAHAGARRLTGASQARSNKDKTRVIYSASALQLNTKLAVWSDFHPYRTKQALDINKTWNRAIYPNQKNSTWVGSHISSLSYPFSLLQSSSSAPPQPVAALPLSTDSRWIVDETGWHVKLSCVNWASHLDAVMAEGLSKQSIDSISKKIVSMGFNCVRLTWPLFLATNDSLANTTVRQSSRTLV</sequence>
<comment type="caution">
    <text evidence="2">The sequence shown here is derived from an EMBL/GenBank/DDBJ whole genome shotgun (WGS) entry which is preliminary data.</text>
</comment>
<accession>A0A7J7HRA5</accession>
<evidence type="ECO:0000313" key="2">
    <source>
        <dbReference type="EMBL" id="KAF5955392.1"/>
    </source>
</evidence>
<dbReference type="PANTHER" id="PTHR31263:SF44">
    <property type="entry name" value="OS04G0481200 PROTEIN"/>
    <property type="match status" value="1"/>
</dbReference>
<dbReference type="InterPro" id="IPR017853">
    <property type="entry name" value="GH"/>
</dbReference>
<protein>
    <recommendedName>
        <fullName evidence="4">Glycoside hydrolase family 5 domain-containing protein</fullName>
    </recommendedName>
</protein>
<gene>
    <name evidence="2" type="ORF">HYC85_008248</name>
</gene>
<reference evidence="2 3" key="2">
    <citation type="submission" date="2020-07" db="EMBL/GenBank/DDBJ databases">
        <title>Genome assembly of wild tea tree DASZ reveals pedigree and selection history of tea varieties.</title>
        <authorList>
            <person name="Zhang W."/>
        </authorList>
    </citation>
    <scope>NUCLEOTIDE SEQUENCE [LARGE SCALE GENOMIC DNA]</scope>
    <source>
        <strain evidence="3">cv. G240</strain>
        <tissue evidence="2">Leaf</tissue>
    </source>
</reference>
<name>A0A7J7HRA5_CAMSI</name>
<proteinExistence type="predicted"/>
<reference evidence="3" key="1">
    <citation type="journal article" date="2020" name="Nat. Commun.">
        <title>Genome assembly of wild tea tree DASZ reveals pedigree and selection history of tea varieties.</title>
        <authorList>
            <person name="Zhang W."/>
            <person name="Zhang Y."/>
            <person name="Qiu H."/>
            <person name="Guo Y."/>
            <person name="Wan H."/>
            <person name="Zhang X."/>
            <person name="Scossa F."/>
            <person name="Alseekh S."/>
            <person name="Zhang Q."/>
            <person name="Wang P."/>
            <person name="Xu L."/>
            <person name="Schmidt M.H."/>
            <person name="Jia X."/>
            <person name="Li D."/>
            <person name="Zhu A."/>
            <person name="Guo F."/>
            <person name="Chen W."/>
            <person name="Ni D."/>
            <person name="Usadel B."/>
            <person name="Fernie A.R."/>
            <person name="Wen W."/>
        </authorList>
    </citation>
    <scope>NUCLEOTIDE SEQUENCE [LARGE SCALE GENOMIC DNA]</scope>
    <source>
        <strain evidence="3">cv. G240</strain>
    </source>
</reference>
<keyword evidence="3" id="KW-1185">Reference proteome</keyword>
<dbReference type="Gene3D" id="3.20.20.80">
    <property type="entry name" value="Glycosidases"/>
    <property type="match status" value="1"/>
</dbReference>
<evidence type="ECO:0000256" key="1">
    <source>
        <dbReference type="SAM" id="MobiDB-lite"/>
    </source>
</evidence>